<keyword evidence="2" id="KW-1185">Reference proteome</keyword>
<comment type="caution">
    <text evidence="1">The sequence shown here is derived from an EMBL/GenBank/DDBJ whole genome shotgun (WGS) entry which is preliminary data.</text>
</comment>
<dbReference type="Proteomes" id="UP001062846">
    <property type="component" value="Chromosome 2"/>
</dbReference>
<reference evidence="1" key="1">
    <citation type="submission" date="2022-02" db="EMBL/GenBank/DDBJ databases">
        <title>Plant Genome Project.</title>
        <authorList>
            <person name="Zhang R.-G."/>
        </authorList>
    </citation>
    <scope>NUCLEOTIDE SEQUENCE</scope>
    <source>
        <strain evidence="1">AT1</strain>
    </source>
</reference>
<evidence type="ECO:0000313" key="2">
    <source>
        <dbReference type="Proteomes" id="UP001062846"/>
    </source>
</evidence>
<protein>
    <submittedName>
        <fullName evidence="1">Uncharacterized protein</fullName>
    </submittedName>
</protein>
<dbReference type="EMBL" id="CM046389">
    <property type="protein sequence ID" value="KAI8568843.1"/>
    <property type="molecule type" value="Genomic_DNA"/>
</dbReference>
<proteinExistence type="predicted"/>
<name>A0ACC0PVP7_RHOML</name>
<gene>
    <name evidence="1" type="ORF">RHMOL_Rhmol02G0231800</name>
</gene>
<organism evidence="1 2">
    <name type="scientific">Rhododendron molle</name>
    <name type="common">Chinese azalea</name>
    <name type="synonym">Azalea mollis</name>
    <dbReference type="NCBI Taxonomy" id="49168"/>
    <lineage>
        <taxon>Eukaryota</taxon>
        <taxon>Viridiplantae</taxon>
        <taxon>Streptophyta</taxon>
        <taxon>Embryophyta</taxon>
        <taxon>Tracheophyta</taxon>
        <taxon>Spermatophyta</taxon>
        <taxon>Magnoliopsida</taxon>
        <taxon>eudicotyledons</taxon>
        <taxon>Gunneridae</taxon>
        <taxon>Pentapetalae</taxon>
        <taxon>asterids</taxon>
        <taxon>Ericales</taxon>
        <taxon>Ericaceae</taxon>
        <taxon>Ericoideae</taxon>
        <taxon>Rhodoreae</taxon>
        <taxon>Rhododendron</taxon>
    </lineage>
</organism>
<accession>A0ACC0PVP7</accession>
<sequence length="89" mass="10251">MKRTRPTFSARKREADETSTSEVGEVGGRGRRQRQKKVGREAGEEENRPGWKESTLTCMVRFHNPFHLTGCDQNMCHAILRNNSPQHLK</sequence>
<evidence type="ECO:0000313" key="1">
    <source>
        <dbReference type="EMBL" id="KAI8568843.1"/>
    </source>
</evidence>